<keyword evidence="2" id="KW-1185">Reference proteome</keyword>
<gene>
    <name evidence="1" type="ORF">VK792_15795</name>
</gene>
<proteinExistence type="predicted"/>
<reference evidence="1 2" key="1">
    <citation type="submission" date="2024-01" db="EMBL/GenBank/DDBJ databases">
        <title>Mesobacterium rodlantinim sp. nov., isolated from shallow sea hydrothermal systems off Kueishantao Island.</title>
        <authorList>
            <person name="Su Z."/>
            <person name="Tang K."/>
        </authorList>
    </citation>
    <scope>NUCLEOTIDE SEQUENCE [LARGE SCALE GENOMIC DNA]</scope>
    <source>
        <strain evidence="1 2">TK19101</strain>
    </source>
</reference>
<dbReference type="Pfam" id="PF09898">
    <property type="entry name" value="DUF2125"/>
    <property type="match status" value="1"/>
</dbReference>
<name>A0ABU6HJY3_9RHOB</name>
<evidence type="ECO:0000313" key="1">
    <source>
        <dbReference type="EMBL" id="MEC3862755.1"/>
    </source>
</evidence>
<evidence type="ECO:0000313" key="2">
    <source>
        <dbReference type="Proteomes" id="UP001348149"/>
    </source>
</evidence>
<sequence length="325" mass="34508">MKQLIAAILVAALGWAGYWGWQAHSLNSATEAWFDARRADGWEASHDSYALRGFPSRLDQTFAGLTLADPETGMVWQAALVEILRLSYKPNHLILAFGDNQSLTASGQTWDIGSDGLRASVVTGAADALVRVNAEAEVLNIASSRGKAVALAGLTAAFLKQDGSEYRLAVQATGLATEGAPVSGAALPDSFNGLRADMVIGFDRSWTTGTVTGPRPQPRHIALRLAEYRYGELQLKLAGDLTVDSRGLLDGSLTLKAENWREILRAAVEQGYLPQGLGDALEQGLGLAAQLNGNPRTLDLPLNFAGGRVSLGPIPLGMAPRIILP</sequence>
<dbReference type="InterPro" id="IPR018666">
    <property type="entry name" value="DUF2125"/>
</dbReference>
<dbReference type="RefSeq" id="WP_326298774.1">
    <property type="nucleotide sequence ID" value="NZ_JAYLLH010000027.1"/>
</dbReference>
<dbReference type="EMBL" id="JAYLLH010000027">
    <property type="protein sequence ID" value="MEC3862755.1"/>
    <property type="molecule type" value="Genomic_DNA"/>
</dbReference>
<dbReference type="Proteomes" id="UP001348149">
    <property type="component" value="Unassembled WGS sequence"/>
</dbReference>
<protein>
    <submittedName>
        <fullName evidence="1">DUF2125 domain-containing protein</fullName>
    </submittedName>
</protein>
<accession>A0ABU6HJY3</accession>
<organism evidence="1 2">
    <name type="scientific">Mesobacterium hydrothermale</name>
    <dbReference type="NCBI Taxonomy" id="3111907"/>
    <lineage>
        <taxon>Bacteria</taxon>
        <taxon>Pseudomonadati</taxon>
        <taxon>Pseudomonadota</taxon>
        <taxon>Alphaproteobacteria</taxon>
        <taxon>Rhodobacterales</taxon>
        <taxon>Roseobacteraceae</taxon>
        <taxon>Mesobacterium</taxon>
    </lineage>
</organism>
<comment type="caution">
    <text evidence="1">The sequence shown here is derived from an EMBL/GenBank/DDBJ whole genome shotgun (WGS) entry which is preliminary data.</text>
</comment>